<accession>A0A9X3N9D4</accession>
<reference evidence="8" key="1">
    <citation type="submission" date="2022-10" db="EMBL/GenBank/DDBJ databases">
        <title>The WGS of Solirubrobacter phytolaccae KCTC 29190.</title>
        <authorList>
            <person name="Jiang Z."/>
        </authorList>
    </citation>
    <scope>NUCLEOTIDE SEQUENCE</scope>
    <source>
        <strain evidence="8">KCTC 29190</strain>
    </source>
</reference>
<dbReference type="CDD" id="cd16917">
    <property type="entry name" value="HATPase_UhpB-NarQ-NarX-like"/>
    <property type="match status" value="1"/>
</dbReference>
<dbReference type="InterPro" id="IPR003594">
    <property type="entry name" value="HATPase_dom"/>
</dbReference>
<dbReference type="Proteomes" id="UP001147653">
    <property type="component" value="Unassembled WGS sequence"/>
</dbReference>
<evidence type="ECO:0000256" key="4">
    <source>
        <dbReference type="ARBA" id="ARBA00022777"/>
    </source>
</evidence>
<keyword evidence="5" id="KW-0902">Two-component regulatory system</keyword>
<evidence type="ECO:0000256" key="3">
    <source>
        <dbReference type="ARBA" id="ARBA00022679"/>
    </source>
</evidence>
<keyword evidence="9" id="KW-1185">Reference proteome</keyword>
<evidence type="ECO:0000313" key="8">
    <source>
        <dbReference type="EMBL" id="MDA0181874.1"/>
    </source>
</evidence>
<evidence type="ECO:0000256" key="6">
    <source>
        <dbReference type="SAM" id="Coils"/>
    </source>
</evidence>
<evidence type="ECO:0000256" key="1">
    <source>
        <dbReference type="ARBA" id="ARBA00000085"/>
    </source>
</evidence>
<feature type="domain" description="Histidine kinase/HSP90-like ATPase" evidence="7">
    <location>
        <begin position="130"/>
        <end position="213"/>
    </location>
</feature>
<feature type="coiled-coil region" evidence="6">
    <location>
        <begin position="4"/>
        <end position="41"/>
    </location>
</feature>
<evidence type="ECO:0000313" key="9">
    <source>
        <dbReference type="Proteomes" id="UP001147653"/>
    </source>
</evidence>
<evidence type="ECO:0000256" key="2">
    <source>
        <dbReference type="ARBA" id="ARBA00012438"/>
    </source>
</evidence>
<keyword evidence="6" id="KW-0175">Coiled coil</keyword>
<dbReference type="InterPro" id="IPR036890">
    <property type="entry name" value="HATPase_C_sf"/>
</dbReference>
<gene>
    <name evidence="8" type="ORF">OJ997_16340</name>
</gene>
<dbReference type="GO" id="GO:0004673">
    <property type="term" value="F:protein histidine kinase activity"/>
    <property type="evidence" value="ECO:0007669"/>
    <property type="project" value="UniProtKB-EC"/>
</dbReference>
<protein>
    <recommendedName>
        <fullName evidence="2">histidine kinase</fullName>
        <ecNumber evidence="2">2.7.13.3</ecNumber>
    </recommendedName>
</protein>
<evidence type="ECO:0000259" key="7">
    <source>
        <dbReference type="Pfam" id="PF02518"/>
    </source>
</evidence>
<dbReference type="AlphaFoldDB" id="A0A9X3N9D4"/>
<name>A0A9X3N9D4_9ACTN</name>
<dbReference type="EC" id="2.7.13.3" evidence="2"/>
<dbReference type="InterPro" id="IPR050482">
    <property type="entry name" value="Sensor_HK_TwoCompSys"/>
</dbReference>
<evidence type="ECO:0000256" key="5">
    <source>
        <dbReference type="ARBA" id="ARBA00023012"/>
    </source>
</evidence>
<dbReference type="RefSeq" id="WP_270026229.1">
    <property type="nucleotide sequence ID" value="NZ_JAPDDP010000027.1"/>
</dbReference>
<keyword evidence="4" id="KW-0418">Kinase</keyword>
<dbReference type="EMBL" id="JAPDDP010000027">
    <property type="protein sequence ID" value="MDA0181874.1"/>
    <property type="molecule type" value="Genomic_DNA"/>
</dbReference>
<organism evidence="8 9">
    <name type="scientific">Solirubrobacter phytolaccae</name>
    <dbReference type="NCBI Taxonomy" id="1404360"/>
    <lineage>
        <taxon>Bacteria</taxon>
        <taxon>Bacillati</taxon>
        <taxon>Actinomycetota</taxon>
        <taxon>Thermoleophilia</taxon>
        <taxon>Solirubrobacterales</taxon>
        <taxon>Solirubrobacteraceae</taxon>
        <taxon>Solirubrobacter</taxon>
    </lineage>
</organism>
<comment type="caution">
    <text evidence="8">The sequence shown here is derived from an EMBL/GenBank/DDBJ whole genome shotgun (WGS) entry which is preliminary data.</text>
</comment>
<dbReference type="SUPFAM" id="SSF55874">
    <property type="entry name" value="ATPase domain of HSP90 chaperone/DNA topoisomerase II/histidine kinase"/>
    <property type="match status" value="1"/>
</dbReference>
<comment type="catalytic activity">
    <reaction evidence="1">
        <text>ATP + protein L-histidine = ADP + protein N-phospho-L-histidine.</text>
        <dbReference type="EC" id="2.7.13.3"/>
    </reaction>
</comment>
<dbReference type="PANTHER" id="PTHR24421">
    <property type="entry name" value="NITRATE/NITRITE SENSOR PROTEIN NARX-RELATED"/>
    <property type="match status" value="1"/>
</dbReference>
<keyword evidence="3" id="KW-0808">Transferase</keyword>
<dbReference type="GO" id="GO:0000160">
    <property type="term" value="P:phosphorelay signal transduction system"/>
    <property type="evidence" value="ECO:0007669"/>
    <property type="project" value="UniProtKB-KW"/>
</dbReference>
<dbReference type="Gene3D" id="3.30.565.10">
    <property type="entry name" value="Histidine kinase-like ATPase, C-terminal domain"/>
    <property type="match status" value="1"/>
</dbReference>
<dbReference type="Pfam" id="PF02518">
    <property type="entry name" value="HATPase_c"/>
    <property type="match status" value="1"/>
</dbReference>
<dbReference type="PANTHER" id="PTHR24421:SF10">
    <property type="entry name" value="NITRATE_NITRITE SENSOR PROTEIN NARQ"/>
    <property type="match status" value="1"/>
</dbReference>
<sequence>MRGRRDAERELRDLKAEVGGLRERTSRLDEAEEQARIALELYDGIARSLHEIARDAANAEQPAIRATADDALGELDRLRGLLRGDPDDQTERSLMAVAALVERARDGGMPVTLHVEGAPRRIPASLDQAAFRIVQEALRNVHKHARDEPASVRIVWREDALGVQVRNSGRGLENNGDGRGMAIMRERVKLHSGVLEAGARANGGYEVSAHWPL</sequence>
<proteinExistence type="predicted"/>